<dbReference type="AlphaFoldDB" id="H3NQ09"/>
<evidence type="ECO:0000256" key="5">
    <source>
        <dbReference type="ARBA" id="ARBA00022723"/>
    </source>
</evidence>
<dbReference type="Pfam" id="PF08245">
    <property type="entry name" value="Mur_ligase_M"/>
    <property type="match status" value="1"/>
</dbReference>
<dbReference type="SUPFAM" id="SSF53623">
    <property type="entry name" value="MurD-like peptide ligases, catalytic domain"/>
    <property type="match status" value="1"/>
</dbReference>
<protein>
    <recommendedName>
        <fullName evidence="3">tetrahydrofolate synthase</fullName>
        <ecNumber evidence="3">6.3.2.17</ecNumber>
    </recommendedName>
    <alternativeName>
        <fullName evidence="9">Tetrahydrofolylpolyglutamate synthase</fullName>
    </alternativeName>
</protein>
<keyword evidence="7 11" id="KW-0067">ATP-binding</keyword>
<dbReference type="InterPro" id="IPR018109">
    <property type="entry name" value="Folylpolyglutamate_synth_CS"/>
</dbReference>
<dbReference type="FunFam" id="3.40.1190.10:FF:000011">
    <property type="entry name" value="Folylpolyglutamate synthase/dihydrofolate synthase"/>
    <property type="match status" value="1"/>
</dbReference>
<dbReference type="GO" id="GO:0005524">
    <property type="term" value="F:ATP binding"/>
    <property type="evidence" value="ECO:0007669"/>
    <property type="project" value="UniProtKB-KW"/>
</dbReference>
<evidence type="ECO:0000313" key="14">
    <source>
        <dbReference type="EMBL" id="EHR32689.1"/>
    </source>
</evidence>
<dbReference type="eggNOG" id="COG0285">
    <property type="taxonomic scope" value="Bacteria"/>
</dbReference>
<dbReference type="RefSeq" id="WP_005398935.1">
    <property type="nucleotide sequence ID" value="NZ_JH601088.1"/>
</dbReference>
<comment type="cofactor">
    <cofactor evidence="1">
        <name>Mg(2+)</name>
        <dbReference type="ChEBI" id="CHEBI:18420"/>
    </cofactor>
</comment>
<dbReference type="NCBIfam" id="TIGR01499">
    <property type="entry name" value="folC"/>
    <property type="match status" value="1"/>
</dbReference>
<dbReference type="GO" id="GO:0004326">
    <property type="term" value="F:tetrahydrofolylpolyglutamate synthase activity"/>
    <property type="evidence" value="ECO:0007669"/>
    <property type="project" value="UniProtKB-EC"/>
</dbReference>
<evidence type="ECO:0000313" key="15">
    <source>
        <dbReference type="Proteomes" id="UP000004191"/>
    </source>
</evidence>
<comment type="similarity">
    <text evidence="2 11">Belongs to the folylpolyglutamate synthase family.</text>
</comment>
<dbReference type="HOGENOM" id="CLU_015869_1_1_9"/>
<keyword evidence="4 11" id="KW-0436">Ligase</keyword>
<dbReference type="GO" id="GO:0008841">
    <property type="term" value="F:dihydrofolate synthase activity"/>
    <property type="evidence" value="ECO:0007669"/>
    <property type="project" value="TreeGrafter"/>
</dbReference>
<keyword evidence="6 11" id="KW-0547">Nucleotide-binding</keyword>
<dbReference type="GeneID" id="96999379"/>
<proteinExistence type="inferred from homology"/>
<comment type="caution">
    <text evidence="14">The sequence shown here is derived from an EMBL/GenBank/DDBJ whole genome shotgun (WGS) entry which is preliminary data.</text>
</comment>
<dbReference type="PANTHER" id="PTHR11136">
    <property type="entry name" value="FOLYLPOLYGLUTAMATE SYNTHASE-RELATED"/>
    <property type="match status" value="1"/>
</dbReference>
<evidence type="ECO:0000256" key="2">
    <source>
        <dbReference type="ARBA" id="ARBA00008276"/>
    </source>
</evidence>
<dbReference type="STRING" id="883114.HMPREF9709_01420"/>
<feature type="domain" description="Mur ligase central" evidence="13">
    <location>
        <begin position="48"/>
        <end position="268"/>
    </location>
</feature>
<evidence type="ECO:0000256" key="9">
    <source>
        <dbReference type="ARBA" id="ARBA00030592"/>
    </source>
</evidence>
<dbReference type="Gene3D" id="3.40.1190.10">
    <property type="entry name" value="Mur-like, catalytic domain"/>
    <property type="match status" value="1"/>
</dbReference>
<dbReference type="PIRSF" id="PIRSF001563">
    <property type="entry name" value="Folylpolyglu_synth"/>
    <property type="match status" value="1"/>
</dbReference>
<sequence length="428" mass="49081">MKELITMDDYLDWMYQRGTAKGRDRTVNIRMLLKQIGNPQDKLKIIHIAGTNGKGSTANFLASTLSKTTKCGLFVSPYMDTVTDSFKINGVKMTEEVFKKYIDEIRPLVDKLDAEDHHITYFEVLTTIMFKYFYDQKVDIAVVEVGLGGKFDATNVIESPLASVIVTISMDHINVLGDTIEEIAEHKAGIIKQGRPVFVYPQAENVFEVFENKARESDSELFTFTKDEVEILELSDRVNRFNFREYKNVKSGLIGEHQLYNASLAIMVLDYFKDEFNLTKEDIYDGINKSTNLGRLQLVNEKPRILFDGSHNAESIDILKKSLKAFKYDRLIFGFSMLKDKDFSYVISQISEMADEIIVTTINYNGRSFTLDELTKKVEEYCDNVTAIEDRYEAYEHTKSIAGENDLVVWCGSLYMIRDLLGYLNTQK</sequence>
<evidence type="ECO:0000256" key="4">
    <source>
        <dbReference type="ARBA" id="ARBA00022598"/>
    </source>
</evidence>
<keyword evidence="8" id="KW-0460">Magnesium</keyword>
<evidence type="ECO:0000256" key="10">
    <source>
        <dbReference type="ARBA" id="ARBA00047493"/>
    </source>
</evidence>
<dbReference type="OrthoDB" id="9809356at2"/>
<dbReference type="InterPro" id="IPR001645">
    <property type="entry name" value="Folylpolyglutamate_synth"/>
</dbReference>
<evidence type="ECO:0000256" key="6">
    <source>
        <dbReference type="ARBA" id="ARBA00022741"/>
    </source>
</evidence>
<evidence type="ECO:0000256" key="8">
    <source>
        <dbReference type="ARBA" id="ARBA00022842"/>
    </source>
</evidence>
<reference evidence="14 15" key="1">
    <citation type="submission" date="2012-01" db="EMBL/GenBank/DDBJ databases">
        <title>The Genome Sequence of Helcococcus kunzii ATCC 51366.</title>
        <authorList>
            <consortium name="The Broad Institute Genome Sequencing Platform"/>
            <person name="Earl A."/>
            <person name="Ward D."/>
            <person name="Feldgarden M."/>
            <person name="Gevers D."/>
            <person name="Huys G."/>
            <person name="Young S.K."/>
            <person name="Zeng Q."/>
            <person name="Gargeya S."/>
            <person name="Fitzgerald M."/>
            <person name="Haas B."/>
            <person name="Abouelleil A."/>
            <person name="Alvarado L."/>
            <person name="Arachchi H.M."/>
            <person name="Berlin A."/>
            <person name="Chapman S.B."/>
            <person name="Gearin G."/>
            <person name="Goldberg J."/>
            <person name="Griggs A."/>
            <person name="Gujja S."/>
            <person name="Hansen M."/>
            <person name="Heiman D."/>
            <person name="Howarth C."/>
            <person name="Larimer J."/>
            <person name="Lui A."/>
            <person name="MacDonald P.J.P."/>
            <person name="McCowen C."/>
            <person name="Montmayeur A."/>
            <person name="Murphy C."/>
            <person name="Neiman D."/>
            <person name="Pearson M."/>
            <person name="Priest M."/>
            <person name="Roberts A."/>
            <person name="Saif S."/>
            <person name="Shea T."/>
            <person name="Sisk P."/>
            <person name="Stolte C."/>
            <person name="Sykes S."/>
            <person name="Wortman J."/>
            <person name="Nusbaum C."/>
            <person name="Birren B."/>
        </authorList>
    </citation>
    <scope>NUCLEOTIDE SEQUENCE [LARGE SCALE GENOMIC DNA]</scope>
    <source>
        <strain evidence="14 15">ATCC 51366</strain>
    </source>
</reference>
<dbReference type="InterPro" id="IPR004101">
    <property type="entry name" value="Mur_ligase_C"/>
</dbReference>
<evidence type="ECO:0000259" key="13">
    <source>
        <dbReference type="Pfam" id="PF08245"/>
    </source>
</evidence>
<gene>
    <name evidence="14" type="ORF">HMPREF9709_01420</name>
</gene>
<evidence type="ECO:0000259" key="12">
    <source>
        <dbReference type="Pfam" id="PF02875"/>
    </source>
</evidence>
<dbReference type="EC" id="6.3.2.17" evidence="3"/>
<dbReference type="EMBL" id="AGEI01000025">
    <property type="protein sequence ID" value="EHR32689.1"/>
    <property type="molecule type" value="Genomic_DNA"/>
</dbReference>
<dbReference type="PANTHER" id="PTHR11136:SF0">
    <property type="entry name" value="DIHYDROFOLATE SYNTHETASE-RELATED"/>
    <property type="match status" value="1"/>
</dbReference>
<keyword evidence="5" id="KW-0479">Metal-binding</keyword>
<dbReference type="GO" id="GO:0046872">
    <property type="term" value="F:metal ion binding"/>
    <property type="evidence" value="ECO:0007669"/>
    <property type="project" value="UniProtKB-KW"/>
</dbReference>
<dbReference type="InterPro" id="IPR036615">
    <property type="entry name" value="Mur_ligase_C_dom_sf"/>
</dbReference>
<evidence type="ECO:0000256" key="7">
    <source>
        <dbReference type="ARBA" id="ARBA00022840"/>
    </source>
</evidence>
<comment type="catalytic activity">
    <reaction evidence="10">
        <text>(6S)-5,6,7,8-tetrahydrofolyl-(gamma-L-Glu)(n) + L-glutamate + ATP = (6S)-5,6,7,8-tetrahydrofolyl-(gamma-L-Glu)(n+1) + ADP + phosphate + H(+)</text>
        <dbReference type="Rhea" id="RHEA:10580"/>
        <dbReference type="Rhea" id="RHEA-COMP:14738"/>
        <dbReference type="Rhea" id="RHEA-COMP:14740"/>
        <dbReference type="ChEBI" id="CHEBI:15378"/>
        <dbReference type="ChEBI" id="CHEBI:29985"/>
        <dbReference type="ChEBI" id="CHEBI:30616"/>
        <dbReference type="ChEBI" id="CHEBI:43474"/>
        <dbReference type="ChEBI" id="CHEBI:141005"/>
        <dbReference type="ChEBI" id="CHEBI:456216"/>
        <dbReference type="EC" id="6.3.2.17"/>
    </reaction>
</comment>
<dbReference type="GO" id="GO:0005737">
    <property type="term" value="C:cytoplasm"/>
    <property type="evidence" value="ECO:0007669"/>
    <property type="project" value="TreeGrafter"/>
</dbReference>
<dbReference type="InterPro" id="IPR036565">
    <property type="entry name" value="Mur-like_cat_sf"/>
</dbReference>
<dbReference type="Pfam" id="PF02875">
    <property type="entry name" value="Mur_ligase_C"/>
    <property type="match status" value="1"/>
</dbReference>
<dbReference type="InterPro" id="IPR013221">
    <property type="entry name" value="Mur_ligase_cen"/>
</dbReference>
<keyword evidence="15" id="KW-1185">Reference proteome</keyword>
<dbReference type="PATRIC" id="fig|883114.3.peg.1412"/>
<evidence type="ECO:0000256" key="3">
    <source>
        <dbReference type="ARBA" id="ARBA00013025"/>
    </source>
</evidence>
<evidence type="ECO:0000256" key="11">
    <source>
        <dbReference type="PIRNR" id="PIRNR001563"/>
    </source>
</evidence>
<accession>H3NQ09</accession>
<feature type="domain" description="Mur ligase C-terminal" evidence="12">
    <location>
        <begin position="294"/>
        <end position="413"/>
    </location>
</feature>
<organism evidence="14 15">
    <name type="scientific">Helcococcus kunzii ATCC 51366</name>
    <dbReference type="NCBI Taxonomy" id="883114"/>
    <lineage>
        <taxon>Bacteria</taxon>
        <taxon>Bacillati</taxon>
        <taxon>Bacillota</taxon>
        <taxon>Tissierellia</taxon>
        <taxon>Tissierellales</taxon>
        <taxon>Peptoniphilaceae</taxon>
        <taxon>Helcococcus</taxon>
    </lineage>
</organism>
<dbReference type="Proteomes" id="UP000004191">
    <property type="component" value="Unassembled WGS sequence"/>
</dbReference>
<dbReference type="SUPFAM" id="SSF53244">
    <property type="entry name" value="MurD-like peptide ligases, peptide-binding domain"/>
    <property type="match status" value="1"/>
</dbReference>
<name>H3NQ09_9FIRM</name>
<evidence type="ECO:0000256" key="1">
    <source>
        <dbReference type="ARBA" id="ARBA00001946"/>
    </source>
</evidence>
<dbReference type="PROSITE" id="PS01012">
    <property type="entry name" value="FOLYLPOLYGLU_SYNT_2"/>
    <property type="match status" value="1"/>
</dbReference>
<dbReference type="Gene3D" id="3.90.190.20">
    <property type="entry name" value="Mur ligase, C-terminal domain"/>
    <property type="match status" value="1"/>
</dbReference>